<dbReference type="Proteomes" id="UP001500298">
    <property type="component" value="Unassembled WGS sequence"/>
</dbReference>
<dbReference type="EMBL" id="BAABJX010000059">
    <property type="protein sequence ID" value="GAA4848428.1"/>
    <property type="molecule type" value="Genomic_DNA"/>
</dbReference>
<evidence type="ECO:0008006" key="3">
    <source>
        <dbReference type="Google" id="ProtNLM"/>
    </source>
</evidence>
<dbReference type="InterPro" id="IPR032638">
    <property type="entry name" value="Porin_5"/>
</dbReference>
<comment type="caution">
    <text evidence="1">The sequence shown here is derived from an EMBL/GenBank/DDBJ whole genome shotgun (WGS) entry which is preliminary data.</text>
</comment>
<protein>
    <recommendedName>
        <fullName evidence="3">Porin</fullName>
    </recommendedName>
</protein>
<accession>A0ABP9DJ43</accession>
<evidence type="ECO:0000313" key="2">
    <source>
        <dbReference type="Proteomes" id="UP001500298"/>
    </source>
</evidence>
<name>A0ABP9DJ43_9BACT</name>
<evidence type="ECO:0000313" key="1">
    <source>
        <dbReference type="EMBL" id="GAA4848428.1"/>
    </source>
</evidence>
<reference evidence="2" key="1">
    <citation type="journal article" date="2019" name="Int. J. Syst. Evol. Microbiol.">
        <title>The Global Catalogue of Microorganisms (GCM) 10K type strain sequencing project: providing services to taxonomists for standard genome sequencing and annotation.</title>
        <authorList>
            <consortium name="The Broad Institute Genomics Platform"/>
            <consortium name="The Broad Institute Genome Sequencing Center for Infectious Disease"/>
            <person name="Wu L."/>
            <person name="Ma J."/>
        </authorList>
    </citation>
    <scope>NUCLEOTIDE SEQUENCE [LARGE SCALE GENOMIC DNA]</scope>
    <source>
        <strain evidence="2">JCM 18326</strain>
    </source>
</reference>
<dbReference type="RefSeq" id="WP_345374436.1">
    <property type="nucleotide sequence ID" value="NZ_BAABJX010000059.1"/>
</dbReference>
<organism evidence="1 2">
    <name type="scientific">Algivirga pacifica</name>
    <dbReference type="NCBI Taxonomy" id="1162670"/>
    <lineage>
        <taxon>Bacteria</taxon>
        <taxon>Pseudomonadati</taxon>
        <taxon>Bacteroidota</taxon>
        <taxon>Cytophagia</taxon>
        <taxon>Cytophagales</taxon>
        <taxon>Flammeovirgaceae</taxon>
        <taxon>Algivirga</taxon>
    </lineage>
</organism>
<dbReference type="Pfam" id="PF16930">
    <property type="entry name" value="Porin_5"/>
    <property type="match status" value="2"/>
</dbReference>
<sequence>MRYAFILLLFFLPLLNTYAQELNRREPVRYEKGFTVPELKDLMEFQVSEGDTVYIRFKGDFRIRYDDITAVQSRGRLRYRARFGFFVDLPSNFKVGMKLISSDAQGTSGGDPISGNTSFENNGTKKFVFFDWAYASWETNIGERIKTNISFGKFSNPFQYSDVVFDNDYTPEGITNNWIVNFREGSNFIVHAAYFQIDENSNTHRDPFMGGVQAGIDFSRPSKYHFFGGVGYMQVVHAQELTNDAVPNKNVGNTRTEDGVLVHSFRNLMFQIEATKYLGAWRKFSDFPVEVGGELLLNTAIENNNLGWSGFVTLGKADKKGRWEIVYRYKYLERDSWYEEFVDSDYGAEYEEALIGSGQGSGYRPGTNMKGSRISTRYSITNNINMGLIVYFGRLILPQGERDTMVRRWQYNIEFKF</sequence>
<proteinExistence type="predicted"/>
<gene>
    <name evidence="1" type="ORF">GCM10023331_36380</name>
</gene>
<keyword evidence="2" id="KW-1185">Reference proteome</keyword>